<dbReference type="GO" id="GO:0035197">
    <property type="term" value="F:siRNA binding"/>
    <property type="evidence" value="ECO:0007669"/>
    <property type="project" value="TreeGrafter"/>
</dbReference>
<protein>
    <submittedName>
        <fullName evidence="4">Interferon-inducible double-stranded RNA-dependent protein kinase activator A</fullName>
    </submittedName>
</protein>
<dbReference type="GO" id="GO:0005737">
    <property type="term" value="C:cytoplasm"/>
    <property type="evidence" value="ECO:0007669"/>
    <property type="project" value="TreeGrafter"/>
</dbReference>
<dbReference type="EMBL" id="VUJU01002434">
    <property type="protein sequence ID" value="KAF0761309.1"/>
    <property type="molecule type" value="Genomic_DNA"/>
</dbReference>
<keyword evidence="4" id="KW-0808">Transferase</keyword>
<sequence>MNYVGSLQELCQARAWDFPKYEYSQGIKGLSKNQKHYYTVKCTAGPYTSEGVGKTKKMAKKQAAKKLLKHWVTTL</sequence>
<dbReference type="OrthoDB" id="6601080at2759"/>
<organism evidence="4 5">
    <name type="scientific">Aphis craccivora</name>
    <name type="common">Cowpea aphid</name>
    <dbReference type="NCBI Taxonomy" id="307492"/>
    <lineage>
        <taxon>Eukaryota</taxon>
        <taxon>Metazoa</taxon>
        <taxon>Ecdysozoa</taxon>
        <taxon>Arthropoda</taxon>
        <taxon>Hexapoda</taxon>
        <taxon>Insecta</taxon>
        <taxon>Pterygota</taxon>
        <taxon>Neoptera</taxon>
        <taxon>Paraneoptera</taxon>
        <taxon>Hemiptera</taxon>
        <taxon>Sternorrhyncha</taxon>
        <taxon>Aphidomorpha</taxon>
        <taxon>Aphidoidea</taxon>
        <taxon>Aphididae</taxon>
        <taxon>Aphidini</taxon>
        <taxon>Aphis</taxon>
        <taxon>Aphis</taxon>
    </lineage>
</organism>
<evidence type="ECO:0000256" key="2">
    <source>
        <dbReference type="PROSITE-ProRule" id="PRU00266"/>
    </source>
</evidence>
<dbReference type="Pfam" id="PF00035">
    <property type="entry name" value="dsrm"/>
    <property type="match status" value="1"/>
</dbReference>
<evidence type="ECO:0000256" key="1">
    <source>
        <dbReference type="ARBA" id="ARBA00022884"/>
    </source>
</evidence>
<evidence type="ECO:0000313" key="5">
    <source>
        <dbReference type="Proteomes" id="UP000478052"/>
    </source>
</evidence>
<dbReference type="GO" id="GO:0005634">
    <property type="term" value="C:nucleus"/>
    <property type="evidence" value="ECO:0007669"/>
    <property type="project" value="TreeGrafter"/>
</dbReference>
<evidence type="ECO:0000259" key="3">
    <source>
        <dbReference type="PROSITE" id="PS50137"/>
    </source>
</evidence>
<dbReference type="PANTHER" id="PTHR46205">
    <property type="entry name" value="LOQUACIOUS, ISOFORM B"/>
    <property type="match status" value="1"/>
</dbReference>
<dbReference type="Proteomes" id="UP000478052">
    <property type="component" value="Unassembled WGS sequence"/>
</dbReference>
<keyword evidence="5" id="KW-1185">Reference proteome</keyword>
<dbReference type="GO" id="GO:0030422">
    <property type="term" value="P:siRNA processing"/>
    <property type="evidence" value="ECO:0007669"/>
    <property type="project" value="TreeGrafter"/>
</dbReference>
<dbReference type="GO" id="GO:0016442">
    <property type="term" value="C:RISC complex"/>
    <property type="evidence" value="ECO:0007669"/>
    <property type="project" value="TreeGrafter"/>
</dbReference>
<dbReference type="InterPro" id="IPR051247">
    <property type="entry name" value="RLC_Component"/>
</dbReference>
<dbReference type="PANTHER" id="PTHR46205:SF3">
    <property type="entry name" value="LOQUACIOUS, ISOFORM B"/>
    <property type="match status" value="1"/>
</dbReference>
<accession>A0A6G0YU89</accession>
<dbReference type="PROSITE" id="PS50137">
    <property type="entry name" value="DS_RBD"/>
    <property type="match status" value="1"/>
</dbReference>
<keyword evidence="1 2" id="KW-0694">RNA-binding</keyword>
<dbReference type="GO" id="GO:0003725">
    <property type="term" value="F:double-stranded RNA binding"/>
    <property type="evidence" value="ECO:0007669"/>
    <property type="project" value="TreeGrafter"/>
</dbReference>
<dbReference type="GO" id="GO:0070920">
    <property type="term" value="P:regulation of regulatory ncRNA processing"/>
    <property type="evidence" value="ECO:0007669"/>
    <property type="project" value="TreeGrafter"/>
</dbReference>
<proteinExistence type="predicted"/>
<dbReference type="GO" id="GO:0070578">
    <property type="term" value="C:RISC-loading complex"/>
    <property type="evidence" value="ECO:0007669"/>
    <property type="project" value="TreeGrafter"/>
</dbReference>
<gene>
    <name evidence="4" type="ORF">FWK35_00010924</name>
</gene>
<feature type="domain" description="DRBM" evidence="3">
    <location>
        <begin position="2"/>
        <end position="73"/>
    </location>
</feature>
<evidence type="ECO:0000313" key="4">
    <source>
        <dbReference type="EMBL" id="KAF0761309.1"/>
    </source>
</evidence>
<dbReference type="InterPro" id="IPR014720">
    <property type="entry name" value="dsRBD_dom"/>
</dbReference>
<reference evidence="4 5" key="1">
    <citation type="submission" date="2019-08" db="EMBL/GenBank/DDBJ databases">
        <title>Whole genome of Aphis craccivora.</title>
        <authorList>
            <person name="Voronova N.V."/>
            <person name="Shulinski R.S."/>
            <person name="Bandarenka Y.V."/>
            <person name="Zhorov D.G."/>
            <person name="Warner D."/>
        </authorList>
    </citation>
    <scope>NUCLEOTIDE SEQUENCE [LARGE SCALE GENOMIC DNA]</scope>
    <source>
        <strain evidence="4">180601</strain>
        <tissue evidence="4">Whole Body</tissue>
    </source>
</reference>
<dbReference type="GO" id="GO:0016301">
    <property type="term" value="F:kinase activity"/>
    <property type="evidence" value="ECO:0007669"/>
    <property type="project" value="UniProtKB-KW"/>
</dbReference>
<dbReference type="SMART" id="SM00358">
    <property type="entry name" value="DSRM"/>
    <property type="match status" value="1"/>
</dbReference>
<dbReference type="AlphaFoldDB" id="A0A6G0YU89"/>
<dbReference type="Gene3D" id="3.30.160.20">
    <property type="match status" value="1"/>
</dbReference>
<comment type="caution">
    <text evidence="4">The sequence shown here is derived from an EMBL/GenBank/DDBJ whole genome shotgun (WGS) entry which is preliminary data.</text>
</comment>
<name>A0A6G0YU89_APHCR</name>
<dbReference type="SUPFAM" id="SSF54768">
    <property type="entry name" value="dsRNA-binding domain-like"/>
    <property type="match status" value="1"/>
</dbReference>
<keyword evidence="4" id="KW-0418">Kinase</keyword>